<dbReference type="PROSITE" id="PS51186">
    <property type="entry name" value="GNAT"/>
    <property type="match status" value="1"/>
</dbReference>
<dbReference type="PANTHER" id="PTHR43792:SF1">
    <property type="entry name" value="N-ACETYLTRANSFERASE DOMAIN-CONTAINING PROTEIN"/>
    <property type="match status" value="1"/>
</dbReference>
<dbReference type="OrthoDB" id="9801656at2"/>
<dbReference type="Proteomes" id="UP000054761">
    <property type="component" value="Unassembled WGS sequence"/>
</dbReference>
<evidence type="ECO:0000313" key="3">
    <source>
        <dbReference type="Proteomes" id="UP000054761"/>
    </source>
</evidence>
<dbReference type="Pfam" id="PF13302">
    <property type="entry name" value="Acetyltransf_3"/>
    <property type="match status" value="1"/>
</dbReference>
<dbReference type="InterPro" id="IPR000182">
    <property type="entry name" value="GNAT_dom"/>
</dbReference>
<dbReference type="RefSeq" id="WP_082636582.1">
    <property type="nucleotide sequence ID" value="NZ_CAAAJA010000051.1"/>
</dbReference>
<dbReference type="AlphaFoldDB" id="A0A0W0V3J8"/>
<name>A0A0W0V3J8_9GAMM</name>
<feature type="domain" description="N-acetyltransferase" evidence="1">
    <location>
        <begin position="9"/>
        <end position="178"/>
    </location>
</feature>
<evidence type="ECO:0000313" key="2">
    <source>
        <dbReference type="EMBL" id="KTD14406.1"/>
    </source>
</evidence>
<dbReference type="PANTHER" id="PTHR43792">
    <property type="entry name" value="GNAT FAMILY, PUTATIVE (AFU_ORTHOLOGUE AFUA_3G00765)-RELATED-RELATED"/>
    <property type="match status" value="1"/>
</dbReference>
<keyword evidence="3" id="KW-1185">Reference proteome</keyword>
<dbReference type="InterPro" id="IPR051531">
    <property type="entry name" value="N-acetyltransferase"/>
</dbReference>
<dbReference type="PATRIC" id="fig|454.4.peg.2891"/>
<dbReference type="STRING" id="454.Lisr_2634"/>
<gene>
    <name evidence="2" type="ORF">Lisr_2634</name>
</gene>
<comment type="caution">
    <text evidence="2">The sequence shown here is derived from an EMBL/GenBank/DDBJ whole genome shotgun (WGS) entry which is preliminary data.</text>
</comment>
<dbReference type="GO" id="GO:0016747">
    <property type="term" value="F:acyltransferase activity, transferring groups other than amino-acyl groups"/>
    <property type="evidence" value="ECO:0007669"/>
    <property type="project" value="InterPro"/>
</dbReference>
<proteinExistence type="predicted"/>
<dbReference type="EMBL" id="LNYH01000149">
    <property type="protein sequence ID" value="KTD14406.1"/>
    <property type="molecule type" value="Genomic_DNA"/>
</dbReference>
<dbReference type="Gene3D" id="3.40.630.30">
    <property type="match status" value="1"/>
</dbReference>
<reference evidence="2 3" key="1">
    <citation type="submission" date="2015-11" db="EMBL/GenBank/DDBJ databases">
        <title>Genomic analysis of 38 Legionella species identifies large and diverse effector repertoires.</title>
        <authorList>
            <person name="Burstein D."/>
            <person name="Amaro F."/>
            <person name="Zusman T."/>
            <person name="Lifshitz Z."/>
            <person name="Cohen O."/>
            <person name="Gilbert J.A."/>
            <person name="Pupko T."/>
            <person name="Shuman H.A."/>
            <person name="Segal G."/>
        </authorList>
    </citation>
    <scope>NUCLEOTIDE SEQUENCE [LARGE SCALE GENOMIC DNA]</scope>
    <source>
        <strain evidence="2 3">Bercovier 4</strain>
    </source>
</reference>
<evidence type="ECO:0000259" key="1">
    <source>
        <dbReference type="PROSITE" id="PS51186"/>
    </source>
</evidence>
<keyword evidence="2" id="KW-0808">Transferase</keyword>
<protein>
    <submittedName>
        <fullName evidence="2">Acetyltransferase</fullName>
    </submittedName>
</protein>
<sequence>MFTISTSRLLLRLWKEGDIDAYYQINQDPDVLEFLPGALTRTEVKNFMARQNQQFVERGFALWAAELKETSDLIGFIGLNYFDYPVHFSPAVEIGWRLSSSFWGKGYATEGARKVIEFGFHQCHLQEIVAFTVPKNIRSQRVMEKIGMVQDMNGDFFHPKLPRKHRLAKHVLYRITSENAAL</sequence>
<accession>A0A0W0V3J8</accession>
<dbReference type="InterPro" id="IPR016181">
    <property type="entry name" value="Acyl_CoA_acyltransferase"/>
</dbReference>
<organism evidence="2 3">
    <name type="scientific">Legionella israelensis</name>
    <dbReference type="NCBI Taxonomy" id="454"/>
    <lineage>
        <taxon>Bacteria</taxon>
        <taxon>Pseudomonadati</taxon>
        <taxon>Pseudomonadota</taxon>
        <taxon>Gammaproteobacteria</taxon>
        <taxon>Legionellales</taxon>
        <taxon>Legionellaceae</taxon>
        <taxon>Legionella</taxon>
    </lineage>
</organism>
<dbReference type="SUPFAM" id="SSF55729">
    <property type="entry name" value="Acyl-CoA N-acyltransferases (Nat)"/>
    <property type="match status" value="1"/>
</dbReference>